<dbReference type="AlphaFoldDB" id="A0AAD4EMX2"/>
<dbReference type="EMBL" id="JAHCVI010000006">
    <property type="protein sequence ID" value="KAG7283975.1"/>
    <property type="molecule type" value="Genomic_DNA"/>
</dbReference>
<protein>
    <submittedName>
        <fullName evidence="2">Uncharacterized protein</fullName>
    </submittedName>
</protein>
<organism evidence="2 3">
    <name type="scientific">Staphylotrichum longicolle</name>
    <dbReference type="NCBI Taxonomy" id="669026"/>
    <lineage>
        <taxon>Eukaryota</taxon>
        <taxon>Fungi</taxon>
        <taxon>Dikarya</taxon>
        <taxon>Ascomycota</taxon>
        <taxon>Pezizomycotina</taxon>
        <taxon>Sordariomycetes</taxon>
        <taxon>Sordariomycetidae</taxon>
        <taxon>Sordariales</taxon>
        <taxon>Chaetomiaceae</taxon>
        <taxon>Staphylotrichum</taxon>
    </lineage>
</organism>
<reference evidence="2" key="1">
    <citation type="submission" date="2023-02" db="EMBL/GenBank/DDBJ databases">
        <authorList>
            <person name="Palmer J.M."/>
        </authorList>
    </citation>
    <scope>NUCLEOTIDE SEQUENCE</scope>
    <source>
        <strain evidence="2">FW57</strain>
    </source>
</reference>
<evidence type="ECO:0000256" key="1">
    <source>
        <dbReference type="SAM" id="SignalP"/>
    </source>
</evidence>
<keyword evidence="3" id="KW-1185">Reference proteome</keyword>
<accession>A0AAD4EMX2</accession>
<proteinExistence type="predicted"/>
<evidence type="ECO:0000313" key="3">
    <source>
        <dbReference type="Proteomes" id="UP001197093"/>
    </source>
</evidence>
<feature type="signal peptide" evidence="1">
    <location>
        <begin position="1"/>
        <end position="20"/>
    </location>
</feature>
<sequence length="143" mass="14705">MKTSSAFTLITSLLAVAVYADVTWFDPIHDITCTGHADGTITCQKGHAAEHANTARAQRLARAAAPPVTFTTGKLKARQGGDDASAVCTGAGEGKALGCFLSCFGQGFCKARCDAQDACQCSEKDASGNGNDKGGLICEKRSG</sequence>
<name>A0AAD4EMX2_9PEZI</name>
<evidence type="ECO:0000313" key="2">
    <source>
        <dbReference type="EMBL" id="KAG7283975.1"/>
    </source>
</evidence>
<keyword evidence="1" id="KW-0732">Signal</keyword>
<dbReference type="Proteomes" id="UP001197093">
    <property type="component" value="Unassembled WGS sequence"/>
</dbReference>
<feature type="chain" id="PRO_5042269340" evidence="1">
    <location>
        <begin position="21"/>
        <end position="143"/>
    </location>
</feature>
<gene>
    <name evidence="2" type="ORF">NEMBOFW57_010333</name>
</gene>
<comment type="caution">
    <text evidence="2">The sequence shown here is derived from an EMBL/GenBank/DDBJ whole genome shotgun (WGS) entry which is preliminary data.</text>
</comment>